<comment type="caution">
    <text evidence="2">The sequence shown here is derived from an EMBL/GenBank/DDBJ whole genome shotgun (WGS) entry which is preliminary data.</text>
</comment>
<keyword evidence="1" id="KW-0812">Transmembrane</keyword>
<dbReference type="OrthoDB" id="9942163at2"/>
<sequence>MASYEETLKYDGVHLIIGILIFSIFQQSFEPFLLLYVLLALLFLEKWAMKRVIKGVAIVALILFMPEGVRWLKDVFIW</sequence>
<dbReference type="RefSeq" id="WP_036815282.1">
    <property type="nucleotide sequence ID" value="NZ_AVBF01000001.1"/>
</dbReference>
<accession>A0A0A2TJV1</accession>
<evidence type="ECO:0000256" key="1">
    <source>
        <dbReference type="SAM" id="Phobius"/>
    </source>
</evidence>
<name>A0A0A2TJV1_9BACI</name>
<evidence type="ECO:0000313" key="2">
    <source>
        <dbReference type="EMBL" id="KGP74718.1"/>
    </source>
</evidence>
<keyword evidence="3" id="KW-1185">Reference proteome</keyword>
<organism evidence="2 3">
    <name type="scientific">Pontibacillus yanchengensis Y32</name>
    <dbReference type="NCBI Taxonomy" id="1385514"/>
    <lineage>
        <taxon>Bacteria</taxon>
        <taxon>Bacillati</taxon>
        <taxon>Bacillota</taxon>
        <taxon>Bacilli</taxon>
        <taxon>Bacillales</taxon>
        <taxon>Bacillaceae</taxon>
        <taxon>Pontibacillus</taxon>
    </lineage>
</organism>
<keyword evidence="1" id="KW-1133">Transmembrane helix</keyword>
<dbReference type="STRING" id="1385514.N782_00925"/>
<dbReference type="EMBL" id="AVBF01000001">
    <property type="protein sequence ID" value="KGP74718.1"/>
    <property type="molecule type" value="Genomic_DNA"/>
</dbReference>
<reference evidence="2 3" key="1">
    <citation type="journal article" date="2015" name="Stand. Genomic Sci.">
        <title>High quality draft genome sequence of the moderately halophilic bacterium Pontibacillus yanchengensis Y32(T) and comparison among Pontibacillus genomes.</title>
        <authorList>
            <person name="Huang J."/>
            <person name="Qiao Z.X."/>
            <person name="Tang J.W."/>
            <person name="Wang G."/>
        </authorList>
    </citation>
    <scope>NUCLEOTIDE SEQUENCE [LARGE SCALE GENOMIC DNA]</scope>
    <source>
        <strain evidence="2 3">Y32</strain>
    </source>
</reference>
<dbReference type="Proteomes" id="UP000030147">
    <property type="component" value="Unassembled WGS sequence"/>
</dbReference>
<evidence type="ECO:0000313" key="3">
    <source>
        <dbReference type="Proteomes" id="UP000030147"/>
    </source>
</evidence>
<protein>
    <submittedName>
        <fullName evidence="2">Uncharacterized protein</fullName>
    </submittedName>
</protein>
<dbReference type="AlphaFoldDB" id="A0A0A2TJV1"/>
<gene>
    <name evidence="2" type="ORF">N782_00925</name>
</gene>
<keyword evidence="1" id="KW-0472">Membrane</keyword>
<feature type="transmembrane region" description="Helical" evidence="1">
    <location>
        <begin position="12"/>
        <end position="43"/>
    </location>
</feature>
<proteinExistence type="predicted"/>